<evidence type="ECO:0000256" key="3">
    <source>
        <dbReference type="ARBA" id="ARBA00023163"/>
    </source>
</evidence>
<reference evidence="7" key="1">
    <citation type="submission" date="2006-10" db="EMBL/GenBank/DDBJ databases">
        <authorList>
            <person name="Amadeo P."/>
            <person name="Zhao Q."/>
            <person name="Wortman J."/>
            <person name="Fraser-Liggett C."/>
            <person name="Carlton J."/>
        </authorList>
    </citation>
    <scope>NUCLEOTIDE SEQUENCE</scope>
    <source>
        <strain evidence="7">G3</strain>
    </source>
</reference>
<dbReference type="RefSeq" id="XP_001304878.1">
    <property type="nucleotide sequence ID" value="XM_001304877.1"/>
</dbReference>
<dbReference type="PANTHER" id="PTHR46621">
    <property type="entry name" value="SNRNA-ACTIVATING PROTEIN COMPLEX SUBUNIT 4"/>
    <property type="match status" value="1"/>
</dbReference>
<keyword evidence="8" id="KW-1185">Reference proteome</keyword>
<evidence type="ECO:0000259" key="6">
    <source>
        <dbReference type="PROSITE" id="PS51294"/>
    </source>
</evidence>
<dbReference type="GO" id="GO:0000978">
    <property type="term" value="F:RNA polymerase II cis-regulatory region sequence-specific DNA binding"/>
    <property type="evidence" value="ECO:0000318"/>
    <property type="project" value="GO_Central"/>
</dbReference>
<protein>
    <submittedName>
        <fullName evidence="7">Myb-like DNA-binding domain containing protein</fullName>
    </submittedName>
</protein>
<dbReference type="InterPro" id="IPR051575">
    <property type="entry name" value="Myb-like_DNA-bd"/>
</dbReference>
<keyword evidence="4" id="KW-0539">Nucleus</keyword>
<accession>A2FT11</accession>
<dbReference type="SUPFAM" id="SSF46689">
    <property type="entry name" value="Homeodomain-like"/>
    <property type="match status" value="2"/>
</dbReference>
<feature type="domain" description="Myb-like" evidence="5">
    <location>
        <begin position="80"/>
        <end position="132"/>
    </location>
</feature>
<dbReference type="InterPro" id="IPR009057">
    <property type="entry name" value="Homeodomain-like_sf"/>
</dbReference>
<keyword evidence="2 7" id="KW-0238">DNA-binding</keyword>
<dbReference type="InterPro" id="IPR001005">
    <property type="entry name" value="SANT/Myb"/>
</dbReference>
<evidence type="ECO:0000256" key="4">
    <source>
        <dbReference type="ARBA" id="ARBA00023242"/>
    </source>
</evidence>
<dbReference type="Proteomes" id="UP000001542">
    <property type="component" value="Unassembled WGS sequence"/>
</dbReference>
<dbReference type="KEGG" id="tva:4749653"/>
<dbReference type="CDD" id="cd00167">
    <property type="entry name" value="SANT"/>
    <property type="match status" value="2"/>
</dbReference>
<dbReference type="GO" id="GO:0006355">
    <property type="term" value="P:regulation of DNA-templated transcription"/>
    <property type="evidence" value="ECO:0000318"/>
    <property type="project" value="GO_Central"/>
</dbReference>
<dbReference type="eggNOG" id="KOG0048">
    <property type="taxonomic scope" value="Eukaryota"/>
</dbReference>
<reference evidence="7" key="2">
    <citation type="journal article" date="2007" name="Science">
        <title>Draft genome sequence of the sexually transmitted pathogen Trichomonas vaginalis.</title>
        <authorList>
            <person name="Carlton J.M."/>
            <person name="Hirt R.P."/>
            <person name="Silva J.C."/>
            <person name="Delcher A.L."/>
            <person name="Schatz M."/>
            <person name="Zhao Q."/>
            <person name="Wortman J.R."/>
            <person name="Bidwell S.L."/>
            <person name="Alsmark U.C.M."/>
            <person name="Besteiro S."/>
            <person name="Sicheritz-Ponten T."/>
            <person name="Noel C.J."/>
            <person name="Dacks J.B."/>
            <person name="Foster P.G."/>
            <person name="Simillion C."/>
            <person name="Van de Peer Y."/>
            <person name="Miranda-Saavedra D."/>
            <person name="Barton G.J."/>
            <person name="Westrop G.D."/>
            <person name="Mueller S."/>
            <person name="Dessi D."/>
            <person name="Fiori P.L."/>
            <person name="Ren Q."/>
            <person name="Paulsen I."/>
            <person name="Zhang H."/>
            <person name="Bastida-Corcuera F.D."/>
            <person name="Simoes-Barbosa A."/>
            <person name="Brown M.T."/>
            <person name="Hayes R.D."/>
            <person name="Mukherjee M."/>
            <person name="Okumura C.Y."/>
            <person name="Schneider R."/>
            <person name="Smith A.J."/>
            <person name="Vanacova S."/>
            <person name="Villalvazo M."/>
            <person name="Haas B.J."/>
            <person name="Pertea M."/>
            <person name="Feldblyum T.V."/>
            <person name="Utterback T.R."/>
            <person name="Shu C.L."/>
            <person name="Osoegawa K."/>
            <person name="de Jong P.J."/>
            <person name="Hrdy I."/>
            <person name="Horvathova L."/>
            <person name="Zubacova Z."/>
            <person name="Dolezal P."/>
            <person name="Malik S.B."/>
            <person name="Logsdon J.M. Jr."/>
            <person name="Henze K."/>
            <person name="Gupta A."/>
            <person name="Wang C.C."/>
            <person name="Dunne R.L."/>
            <person name="Upcroft J.A."/>
            <person name="Upcroft P."/>
            <person name="White O."/>
            <person name="Salzberg S.L."/>
            <person name="Tang P."/>
            <person name="Chiu C.-H."/>
            <person name="Lee Y.-S."/>
            <person name="Embley T.M."/>
            <person name="Coombs G.H."/>
            <person name="Mottram J.C."/>
            <person name="Tachezy J."/>
            <person name="Fraser-Liggett C.M."/>
            <person name="Johnson P.J."/>
        </authorList>
    </citation>
    <scope>NUCLEOTIDE SEQUENCE [LARGE SCALE GENOMIC DNA]</scope>
    <source>
        <strain evidence="7">G3</strain>
    </source>
</reference>
<feature type="domain" description="HTH myb-type" evidence="6">
    <location>
        <begin position="88"/>
        <end position="136"/>
    </location>
</feature>
<dbReference type="STRING" id="5722.A2FT11"/>
<proteinExistence type="predicted"/>
<dbReference type="VEuPathDB" id="TrichDB:TVAG_273340"/>
<evidence type="ECO:0000313" key="7">
    <source>
        <dbReference type="EMBL" id="EAX91948.1"/>
    </source>
</evidence>
<dbReference type="PROSITE" id="PS51294">
    <property type="entry name" value="HTH_MYB"/>
    <property type="match status" value="2"/>
</dbReference>
<evidence type="ECO:0000256" key="1">
    <source>
        <dbReference type="ARBA" id="ARBA00023015"/>
    </source>
</evidence>
<sequence>MTSPDVLHCYEQVMVGLQDEANEQLRNIIYKFIVNEIDLKDAKLSSISLTGNSNLIDKLQLFMRYNDDDEDPSSSSEDTSSKKKNKIWSLAEDHRLIIGIHRYGIKCWSLVSEYVGNGRTRCQCLQRWQRSLNPIINKNHWAQKEDIALLNAVQKYGDHSWTKVSNEVKGRTDIQCRYRYQLITSKYPEALGLNPTTYICMNYDNQPPKAPERKKVEVAAHIDIEQIMFLKDISSDPTSLFNLCE</sequence>
<dbReference type="SMART" id="SM00717">
    <property type="entry name" value="SANT"/>
    <property type="match status" value="2"/>
</dbReference>
<dbReference type="InterPro" id="IPR017930">
    <property type="entry name" value="Myb_dom"/>
</dbReference>
<dbReference type="InParanoid" id="A2FT11"/>
<feature type="domain" description="HTH myb-type" evidence="6">
    <location>
        <begin position="137"/>
        <end position="186"/>
    </location>
</feature>
<gene>
    <name evidence="7" type="ORF">TVAG_375750</name>
</gene>
<evidence type="ECO:0000313" key="8">
    <source>
        <dbReference type="Proteomes" id="UP000001542"/>
    </source>
</evidence>
<evidence type="ECO:0000259" key="5">
    <source>
        <dbReference type="PROSITE" id="PS50090"/>
    </source>
</evidence>
<dbReference type="PROSITE" id="PS50090">
    <property type="entry name" value="MYB_LIKE"/>
    <property type="match status" value="2"/>
</dbReference>
<dbReference type="GO" id="GO:0005634">
    <property type="term" value="C:nucleus"/>
    <property type="evidence" value="ECO:0000318"/>
    <property type="project" value="GO_Central"/>
</dbReference>
<organism evidence="7 8">
    <name type="scientific">Trichomonas vaginalis (strain ATCC PRA-98 / G3)</name>
    <dbReference type="NCBI Taxonomy" id="412133"/>
    <lineage>
        <taxon>Eukaryota</taxon>
        <taxon>Metamonada</taxon>
        <taxon>Parabasalia</taxon>
        <taxon>Trichomonadida</taxon>
        <taxon>Trichomonadidae</taxon>
        <taxon>Trichomonas</taxon>
    </lineage>
</organism>
<dbReference type="OrthoDB" id="2143914at2759"/>
<keyword evidence="3" id="KW-0804">Transcription</keyword>
<keyword evidence="1" id="KW-0805">Transcription regulation</keyword>
<dbReference type="EMBL" id="DS114000">
    <property type="protein sequence ID" value="EAX91948.1"/>
    <property type="molecule type" value="Genomic_DNA"/>
</dbReference>
<dbReference type="VEuPathDB" id="TrichDB:TVAGG3_0459810"/>
<dbReference type="PANTHER" id="PTHR46621:SF1">
    <property type="entry name" value="SNRNA-ACTIVATING PROTEIN COMPLEX SUBUNIT 4"/>
    <property type="match status" value="1"/>
</dbReference>
<name>A2FT11_TRIV3</name>
<dbReference type="Gene3D" id="1.10.10.60">
    <property type="entry name" value="Homeodomain-like"/>
    <property type="match status" value="2"/>
</dbReference>
<feature type="domain" description="Myb-like" evidence="5">
    <location>
        <begin position="133"/>
        <end position="184"/>
    </location>
</feature>
<dbReference type="GO" id="GO:0000981">
    <property type="term" value="F:DNA-binding transcription factor activity, RNA polymerase II-specific"/>
    <property type="evidence" value="ECO:0000318"/>
    <property type="project" value="GO_Central"/>
</dbReference>
<dbReference type="Pfam" id="PF00249">
    <property type="entry name" value="Myb_DNA-binding"/>
    <property type="match status" value="2"/>
</dbReference>
<evidence type="ECO:0000256" key="2">
    <source>
        <dbReference type="ARBA" id="ARBA00023125"/>
    </source>
</evidence>
<dbReference type="AlphaFoldDB" id="A2FT11"/>